<dbReference type="InterPro" id="IPR035911">
    <property type="entry name" value="MurE/MurF_N"/>
</dbReference>
<name>A0A978V1K4_ZIZJJ</name>
<keyword evidence="1" id="KW-0436">Ligase</keyword>
<dbReference type="EMBL" id="JAEACU010000007">
    <property type="protein sequence ID" value="KAH7521237.1"/>
    <property type="molecule type" value="Genomic_DNA"/>
</dbReference>
<dbReference type="Gene3D" id="3.40.1190.10">
    <property type="entry name" value="Mur-like, catalytic domain"/>
    <property type="match status" value="2"/>
</dbReference>
<evidence type="ECO:0000256" key="2">
    <source>
        <dbReference type="ARBA" id="ARBA00022741"/>
    </source>
</evidence>
<dbReference type="Proteomes" id="UP000813462">
    <property type="component" value="Unassembled WGS sequence"/>
</dbReference>
<comment type="caution">
    <text evidence="6">The sequence shown here is derived from an EMBL/GenBank/DDBJ whole genome shotgun (WGS) entry which is preliminary data.</text>
</comment>
<dbReference type="Pfam" id="PF02875">
    <property type="entry name" value="Mur_ligase_C"/>
    <property type="match status" value="1"/>
</dbReference>
<evidence type="ECO:0008006" key="8">
    <source>
        <dbReference type="Google" id="ProtNLM"/>
    </source>
</evidence>
<protein>
    <recommendedName>
        <fullName evidence="8">UDP-MurNAc-pentapeptide synthetase</fullName>
    </recommendedName>
</protein>
<dbReference type="AlphaFoldDB" id="A0A978V1K4"/>
<proteinExistence type="predicted"/>
<dbReference type="InterPro" id="IPR013221">
    <property type="entry name" value="Mur_ligase_cen"/>
</dbReference>
<evidence type="ECO:0000256" key="1">
    <source>
        <dbReference type="ARBA" id="ARBA00022598"/>
    </source>
</evidence>
<keyword evidence="2" id="KW-0547">Nucleotide-binding</keyword>
<feature type="domain" description="Mur ligase central" evidence="5">
    <location>
        <begin position="200"/>
        <end position="273"/>
    </location>
</feature>
<dbReference type="InterPro" id="IPR036565">
    <property type="entry name" value="Mur-like_cat_sf"/>
</dbReference>
<evidence type="ECO:0000259" key="4">
    <source>
        <dbReference type="Pfam" id="PF02875"/>
    </source>
</evidence>
<evidence type="ECO:0000313" key="7">
    <source>
        <dbReference type="Proteomes" id="UP000813462"/>
    </source>
</evidence>
<dbReference type="PANTHER" id="PTHR43024:SF1">
    <property type="entry name" value="UDP-N-ACETYLMURAMOYL-TRIPEPTIDE--D-ALANYL-D-ALANINE LIGASE"/>
    <property type="match status" value="1"/>
</dbReference>
<dbReference type="InterPro" id="IPR036615">
    <property type="entry name" value="Mur_ligase_C_dom_sf"/>
</dbReference>
<dbReference type="Gene3D" id="3.40.1390.10">
    <property type="entry name" value="MurE/MurF, N-terminal domain"/>
    <property type="match status" value="1"/>
</dbReference>
<dbReference type="SUPFAM" id="SSF53244">
    <property type="entry name" value="MurD-like peptide ligases, peptide-binding domain"/>
    <property type="match status" value="1"/>
</dbReference>
<dbReference type="GO" id="GO:0016881">
    <property type="term" value="F:acid-amino acid ligase activity"/>
    <property type="evidence" value="ECO:0007669"/>
    <property type="project" value="InterPro"/>
</dbReference>
<dbReference type="InterPro" id="IPR051046">
    <property type="entry name" value="MurCDEF_CellWall_CoF430Synth"/>
</dbReference>
<dbReference type="GO" id="GO:0005524">
    <property type="term" value="F:ATP binding"/>
    <property type="evidence" value="ECO:0007669"/>
    <property type="project" value="UniProtKB-KW"/>
</dbReference>
<organism evidence="6 7">
    <name type="scientific">Ziziphus jujuba var. spinosa</name>
    <dbReference type="NCBI Taxonomy" id="714518"/>
    <lineage>
        <taxon>Eukaryota</taxon>
        <taxon>Viridiplantae</taxon>
        <taxon>Streptophyta</taxon>
        <taxon>Embryophyta</taxon>
        <taxon>Tracheophyta</taxon>
        <taxon>Spermatophyta</taxon>
        <taxon>Magnoliopsida</taxon>
        <taxon>eudicotyledons</taxon>
        <taxon>Gunneridae</taxon>
        <taxon>Pentapetalae</taxon>
        <taxon>rosids</taxon>
        <taxon>fabids</taxon>
        <taxon>Rosales</taxon>
        <taxon>Rhamnaceae</taxon>
        <taxon>Paliureae</taxon>
        <taxon>Ziziphus</taxon>
    </lineage>
</organism>
<gene>
    <name evidence="6" type="ORF">FEM48_Zijuj07G0011800</name>
</gene>
<dbReference type="Gene3D" id="3.90.190.20">
    <property type="entry name" value="Mur ligase, C-terminal domain"/>
    <property type="match status" value="1"/>
</dbReference>
<reference evidence="6" key="1">
    <citation type="journal article" date="2021" name="Front. Plant Sci.">
        <title>Chromosome-Scale Genome Assembly for Chinese Sour Jujube and Insights Into Its Genome Evolution and Domestication Signature.</title>
        <authorList>
            <person name="Shen L.-Y."/>
            <person name="Luo H."/>
            <person name="Wang X.-L."/>
            <person name="Wang X.-M."/>
            <person name="Qiu X.-J."/>
            <person name="Liu H."/>
            <person name="Zhou S.-S."/>
            <person name="Jia K.-H."/>
            <person name="Nie S."/>
            <person name="Bao Y.-T."/>
            <person name="Zhang R.-G."/>
            <person name="Yun Q.-Z."/>
            <person name="Chai Y.-H."/>
            <person name="Lu J.-Y."/>
            <person name="Li Y."/>
            <person name="Zhao S.-W."/>
            <person name="Mao J.-F."/>
            <person name="Jia S.-G."/>
            <person name="Mao Y.-M."/>
        </authorList>
    </citation>
    <scope>NUCLEOTIDE SEQUENCE</scope>
    <source>
        <strain evidence="6">AT0</strain>
        <tissue evidence="6">Leaf</tissue>
    </source>
</reference>
<feature type="domain" description="Mur ligase C-terminal" evidence="4">
    <location>
        <begin position="384"/>
        <end position="501"/>
    </location>
</feature>
<dbReference type="InterPro" id="IPR004101">
    <property type="entry name" value="Mur_ligase_C"/>
</dbReference>
<evidence type="ECO:0000259" key="5">
    <source>
        <dbReference type="Pfam" id="PF08245"/>
    </source>
</evidence>
<dbReference type="SUPFAM" id="SSF53623">
    <property type="entry name" value="MurD-like peptide ligases, catalytic domain"/>
    <property type="match status" value="1"/>
</dbReference>
<accession>A0A978V1K4</accession>
<dbReference type="SUPFAM" id="SSF63418">
    <property type="entry name" value="MurE/MurF N-terminal domain"/>
    <property type="match status" value="1"/>
</dbReference>
<dbReference type="Pfam" id="PF08245">
    <property type="entry name" value="Mur_ligase_M"/>
    <property type="match status" value="1"/>
</dbReference>
<keyword evidence="3" id="KW-0067">ATP-binding</keyword>
<evidence type="ECO:0000313" key="6">
    <source>
        <dbReference type="EMBL" id="KAH7521237.1"/>
    </source>
</evidence>
<evidence type="ECO:0000256" key="3">
    <source>
        <dbReference type="ARBA" id="ARBA00022840"/>
    </source>
</evidence>
<sequence>MLLVQFCFRNETDVCNVHGVSAVDVFIFLFYKRLKEEEAMTATPNPCFPLTQTFTKSTPTPTSYNSISFPSCIKNTLKLVNSDPLHTFQDPRFLPLWTVNEIAQAVDGKIVKWGPPGTISTDTRTIQPNRWFFAITEENFDAHDFVTPVLSSKGCVRVIGKWVCENWFGGFVEISGNTIVSLTKMSSYARNKFHGAVIEVTGSVGKTTTKAMIGLILESPGNWNNRIGVALSLTRIPRNDEVMVLEMGMSGKGEILELAKMARPTIRVVLNVGDVCVLNADDPLVMSLHVPSGVKNVLFGWKVGCDIRLVMVESADGGHAVRVVLEKDNEMVDFKIPSPGRHLGQDACAAAAFVTLLGVSLSQVGISLSKFIPVHMRAKLEVARNGIKIINDAYNANPVSIEAAINLLKSIECKGKRFAILRDMLELGTIELESHKMVLNYCCDASIDLIGLVGNRFLTAAENLNLAEDRKLLLAHDSKNFAVEIGKSVGHNDVVLVKGRGAMQMEIVVNAIKELEIHS</sequence>
<dbReference type="PANTHER" id="PTHR43024">
    <property type="entry name" value="UDP-N-ACETYLMURAMOYL-TRIPEPTIDE--D-ALANYL-D-ALANINE LIGASE"/>
    <property type="match status" value="1"/>
</dbReference>